<dbReference type="Pfam" id="PF08447">
    <property type="entry name" value="PAS_3"/>
    <property type="match status" value="1"/>
</dbReference>
<comment type="caution">
    <text evidence="7">The sequence shown here is derived from an EMBL/GenBank/DDBJ whole genome shotgun (WGS) entry which is preliminary data.</text>
</comment>
<feature type="region of interest" description="Disordered" evidence="3">
    <location>
        <begin position="214"/>
        <end position="298"/>
    </location>
</feature>
<dbReference type="PANTHER" id="PTHR43719">
    <property type="entry name" value="TWO-COMPONENT HISTIDINE KINASE"/>
    <property type="match status" value="1"/>
</dbReference>
<evidence type="ECO:0000313" key="8">
    <source>
        <dbReference type="Proteomes" id="UP001492380"/>
    </source>
</evidence>
<dbReference type="Pfam" id="PF00072">
    <property type="entry name" value="Response_reg"/>
    <property type="match status" value="1"/>
</dbReference>
<dbReference type="Proteomes" id="UP001492380">
    <property type="component" value="Unassembled WGS sequence"/>
</dbReference>
<accession>A0ABR1Z4D4</accession>
<dbReference type="Gene3D" id="3.30.450.20">
    <property type="entry name" value="PAS domain"/>
    <property type="match status" value="2"/>
</dbReference>
<evidence type="ECO:0008006" key="9">
    <source>
        <dbReference type="Google" id="ProtNLM"/>
    </source>
</evidence>
<dbReference type="PRINTS" id="PR00344">
    <property type="entry name" value="BCTRLSENSOR"/>
</dbReference>
<dbReference type="Gene3D" id="3.30.565.10">
    <property type="entry name" value="Histidine kinase-like ATPase, C-terminal domain"/>
    <property type="match status" value="1"/>
</dbReference>
<feature type="compositionally biased region" description="Low complexity" evidence="3">
    <location>
        <begin position="1384"/>
        <end position="1394"/>
    </location>
</feature>
<dbReference type="Pfam" id="PF02518">
    <property type="entry name" value="HATPase_c"/>
    <property type="match status" value="1"/>
</dbReference>
<dbReference type="CDD" id="cd00082">
    <property type="entry name" value="HisKA"/>
    <property type="match status" value="1"/>
</dbReference>
<evidence type="ECO:0000259" key="4">
    <source>
        <dbReference type="PROSITE" id="PS50109"/>
    </source>
</evidence>
<dbReference type="Gene3D" id="3.40.50.2300">
    <property type="match status" value="1"/>
</dbReference>
<evidence type="ECO:0000313" key="7">
    <source>
        <dbReference type="EMBL" id="KAK8247238.1"/>
    </source>
</evidence>
<feature type="compositionally biased region" description="Low complexity" evidence="3">
    <location>
        <begin position="1221"/>
        <end position="1241"/>
    </location>
</feature>
<dbReference type="InterPro" id="IPR036097">
    <property type="entry name" value="HisK_dim/P_sf"/>
</dbReference>
<name>A0ABR1Z4D4_9PEZI</name>
<feature type="region of interest" description="Disordered" evidence="3">
    <location>
        <begin position="1343"/>
        <end position="1394"/>
    </location>
</feature>
<dbReference type="InterPro" id="IPR035965">
    <property type="entry name" value="PAS-like_dom_sf"/>
</dbReference>
<dbReference type="InterPro" id="IPR036890">
    <property type="entry name" value="HATPase_C_sf"/>
</dbReference>
<evidence type="ECO:0000259" key="6">
    <source>
        <dbReference type="PROSITE" id="PS50112"/>
    </source>
</evidence>
<dbReference type="PROSITE" id="PS50109">
    <property type="entry name" value="HIS_KIN"/>
    <property type="match status" value="1"/>
</dbReference>
<dbReference type="Pfam" id="PF00512">
    <property type="entry name" value="HisKA"/>
    <property type="match status" value="1"/>
</dbReference>
<proteinExistence type="predicted"/>
<feature type="region of interest" description="Disordered" evidence="3">
    <location>
        <begin position="1161"/>
        <end position="1185"/>
    </location>
</feature>
<feature type="modified residue" description="4-aspartylphosphate" evidence="2">
    <location>
        <position position="1404"/>
    </location>
</feature>
<evidence type="ECO:0000259" key="5">
    <source>
        <dbReference type="PROSITE" id="PS50110"/>
    </source>
</evidence>
<dbReference type="CDD" id="cd17546">
    <property type="entry name" value="REC_hyHK_CKI1_RcsC-like"/>
    <property type="match status" value="1"/>
</dbReference>
<sequence>MLASFASKGPAATHNHKTPPSEKSHSVSGLPWYLFGGLRSPSSASARGPESEPDIYARDDVFGEISLIDFLEVEQKPAFVVDLLARAFSAPDIYSTVTAEARSLPIIYCNPFLLDVPGLLDIITGKKSADPYTQPAWVTYSVLRAWIMDDGMREWAPRRKKSSIVYGGMKWTATTVRRRWKIVVGDAYRHESDITCYYTNVVWANKAVGSVATINETKQPEPPQVATIPDRSLDKEADTQSRTTETADEAASDETPRAKTTESPPPAQKPQIPAIKTIRRQSSPPPTSAVPVTPGTSTNIRQSSLAASVRYDWTCEPPPPNLSPHVQLIRSVDWASTPLGPISNWTPALRHMANLLMASPNPAILFWGPQLNMLYNDQYLPLAGQKHPKLLGSAPWVGFSEAWDDFEPFFRTCEESGRGAMVENMLLFLNRGNGPKEEMYCSFSFTPVLEEDKVVGWYEVVFETTKQMITERRMSTLLKLGEILATSKDLKAYWHHVLQALSTNTHDIGFAVLYSVQDATAEGHVTIPDSAGPKRYDLEGAIGVPDGHPARATPVDVSQGRDGFTTYFRNAAQCDEPLLLRVEDGTLPESLVQGVESRAWHEPCDSVVISPIRPTTGHALTRDTAVGFLVIGLNSHRPYDEEYRTFINLLNRQITTSMASVLLLEEETKRGRTIAEQAAYDQHKIEELLRLRTKELEQSELQLKHFADGVPTGIFVLEFTPDNMAGTYRYRNEKWFELTGDTREDTGSWRSPLWQLMHPDDVPAVQVEWKKLMEEKGEVSFEFRIPRSKVNRVPKPPVDENFPCTWILCCAFSIVTEDGWLRSIVGSATDITAVKWAEGIQKRRMEDALEAKRQQENFIDVTSHEMRNPLSAIMISADDIITSLRSLDPSSANFQTIIKNSIDAAQTVLHCCQHQKRIVDDILTISKLDSGLFSIIPVKVNPVKLLEDLSKMFAGEYNAAGIKAKTHISDSFKVLDIDNVIMDSSRLKQILINLVTNSIKFTQYSPTRKISISIAASRERPTQSPEGIEYLPLRRQREDLTLRREWGTGDAFYLQFSVSDTGCGLSVDEKKLLFMRFSQAPRTMVHYGGSGLGLFICRELTELQGGGIGVESEADRGSTFAFFVKVRKSVEHELHLESGPGASSGEIVKVKTRDCGEDVDVEPTAQRQSQNLEQAFEQPLVQRRDARAPSVYTPVEALPLHPQNSPPETPPVTSSASNTNPFDPSSSPESASKPSLSTPARPVRPAPTPSQPSSTRKFTCLIVEDNKVNQSVMSKGLVKLGHTVYVANHGLEALEFLKGTKLWRHDTLVDEASPSTGNGAAPLTPETPGVEHQRMLAPHSVPEQVLFTPPGDSNDSDSGNPRSESSDLLGPPAPRLPHQDPTKTSSTTTNTNTTDDDLTVVLLDVEMPVMDGLTCVRRIRELEREGRLVSGTANPIRVIAITANARIEQVQAAMEAGMDDVVSKPFRVGELIASIERLVDKGRVRPVEAVAEAGV</sequence>
<keyword evidence="1 2" id="KW-0597">Phosphoprotein</keyword>
<dbReference type="Pfam" id="PF26131">
    <property type="entry name" value="PAS-like"/>
    <property type="match status" value="1"/>
</dbReference>
<dbReference type="PROSITE" id="PS50112">
    <property type="entry name" value="PAS"/>
    <property type="match status" value="1"/>
</dbReference>
<dbReference type="CDD" id="cd00130">
    <property type="entry name" value="PAS"/>
    <property type="match status" value="1"/>
</dbReference>
<dbReference type="Gene3D" id="1.10.287.130">
    <property type="match status" value="1"/>
</dbReference>
<dbReference type="SMART" id="SM00448">
    <property type="entry name" value="REC"/>
    <property type="match status" value="1"/>
</dbReference>
<evidence type="ECO:0000256" key="1">
    <source>
        <dbReference type="ARBA" id="ARBA00022553"/>
    </source>
</evidence>
<dbReference type="SMART" id="SM00388">
    <property type="entry name" value="HisKA"/>
    <property type="match status" value="1"/>
</dbReference>
<gene>
    <name evidence="7" type="ORF">HDK90DRAFT_530391</name>
</gene>
<dbReference type="InterPro" id="IPR000014">
    <property type="entry name" value="PAS"/>
</dbReference>
<dbReference type="InterPro" id="IPR013655">
    <property type="entry name" value="PAS_fold_3"/>
</dbReference>
<feature type="compositionally biased region" description="Low complexity" evidence="3">
    <location>
        <begin position="289"/>
        <end position="298"/>
    </location>
</feature>
<feature type="region of interest" description="Disordered" evidence="3">
    <location>
        <begin position="1"/>
        <end position="26"/>
    </location>
</feature>
<dbReference type="PANTHER" id="PTHR43719:SF30">
    <property type="entry name" value="TWO-COMPONENT SYSTEM RESPONSE REGULATOR"/>
    <property type="match status" value="1"/>
</dbReference>
<dbReference type="SMART" id="SM00387">
    <property type="entry name" value="HATPase_c"/>
    <property type="match status" value="1"/>
</dbReference>
<reference evidence="7 8" key="1">
    <citation type="submission" date="2024-04" db="EMBL/GenBank/DDBJ databases">
        <title>Phyllosticta paracitricarpa is synonymous to the EU quarantine fungus P. citricarpa based on phylogenomic analyses.</title>
        <authorList>
            <consortium name="Lawrence Berkeley National Laboratory"/>
            <person name="Van Ingen-Buijs V.A."/>
            <person name="Van Westerhoven A.C."/>
            <person name="Haridas S."/>
            <person name="Skiadas P."/>
            <person name="Martin F."/>
            <person name="Groenewald J.Z."/>
            <person name="Crous P.W."/>
            <person name="Seidl M.F."/>
        </authorList>
    </citation>
    <scope>NUCLEOTIDE SEQUENCE [LARGE SCALE GENOMIC DNA]</scope>
    <source>
        <strain evidence="7 8">CBS 123374</strain>
    </source>
</reference>
<dbReference type="InterPro" id="IPR058846">
    <property type="entry name" value="PAS-like"/>
</dbReference>
<feature type="domain" description="Response regulatory" evidence="5">
    <location>
        <begin position="1259"/>
        <end position="1479"/>
    </location>
</feature>
<dbReference type="SUPFAM" id="SSF52172">
    <property type="entry name" value="CheY-like"/>
    <property type="match status" value="2"/>
</dbReference>
<dbReference type="SMART" id="SM00091">
    <property type="entry name" value="PAS"/>
    <property type="match status" value="2"/>
</dbReference>
<dbReference type="InterPro" id="IPR004358">
    <property type="entry name" value="Sig_transdc_His_kin-like_C"/>
</dbReference>
<dbReference type="InterPro" id="IPR005467">
    <property type="entry name" value="His_kinase_dom"/>
</dbReference>
<feature type="region of interest" description="Disordered" evidence="3">
    <location>
        <begin position="1197"/>
        <end position="1255"/>
    </location>
</feature>
<dbReference type="SUPFAM" id="SSF47384">
    <property type="entry name" value="Homodimeric domain of signal transducing histidine kinase"/>
    <property type="match status" value="1"/>
</dbReference>
<dbReference type="InterPro" id="IPR003661">
    <property type="entry name" value="HisK_dim/P_dom"/>
</dbReference>
<dbReference type="SUPFAM" id="SSF55785">
    <property type="entry name" value="PYP-like sensor domain (PAS domain)"/>
    <property type="match status" value="1"/>
</dbReference>
<feature type="domain" description="Histidine kinase" evidence="4">
    <location>
        <begin position="861"/>
        <end position="1128"/>
    </location>
</feature>
<dbReference type="PROSITE" id="PS50110">
    <property type="entry name" value="RESPONSE_REGULATORY"/>
    <property type="match status" value="1"/>
</dbReference>
<feature type="compositionally biased region" description="Polar residues" evidence="3">
    <location>
        <begin position="1351"/>
        <end position="1363"/>
    </location>
</feature>
<protein>
    <recommendedName>
        <fullName evidence="9">Histidine kinase</fullName>
    </recommendedName>
</protein>
<dbReference type="InterPro" id="IPR001789">
    <property type="entry name" value="Sig_transdc_resp-reg_receiver"/>
</dbReference>
<feature type="compositionally biased region" description="Polar residues" evidence="3">
    <location>
        <begin position="1211"/>
        <end position="1220"/>
    </location>
</feature>
<evidence type="ECO:0000256" key="2">
    <source>
        <dbReference type="PROSITE-ProRule" id="PRU00169"/>
    </source>
</evidence>
<evidence type="ECO:0000256" key="3">
    <source>
        <dbReference type="SAM" id="MobiDB-lite"/>
    </source>
</evidence>
<dbReference type="InterPro" id="IPR003594">
    <property type="entry name" value="HATPase_dom"/>
</dbReference>
<dbReference type="SUPFAM" id="SSF55874">
    <property type="entry name" value="ATPase domain of HSP90 chaperone/DNA topoisomerase II/histidine kinase"/>
    <property type="match status" value="1"/>
</dbReference>
<dbReference type="EMBL" id="JBBWRZ010000001">
    <property type="protein sequence ID" value="KAK8247238.1"/>
    <property type="molecule type" value="Genomic_DNA"/>
</dbReference>
<dbReference type="InterPro" id="IPR050956">
    <property type="entry name" value="2C_system_His_kinase"/>
</dbReference>
<keyword evidence="8" id="KW-1185">Reference proteome</keyword>
<feature type="domain" description="PAS" evidence="6">
    <location>
        <begin position="699"/>
        <end position="776"/>
    </location>
</feature>
<organism evidence="7 8">
    <name type="scientific">Phyllosticta capitalensis</name>
    <dbReference type="NCBI Taxonomy" id="121624"/>
    <lineage>
        <taxon>Eukaryota</taxon>
        <taxon>Fungi</taxon>
        <taxon>Dikarya</taxon>
        <taxon>Ascomycota</taxon>
        <taxon>Pezizomycotina</taxon>
        <taxon>Dothideomycetes</taxon>
        <taxon>Dothideomycetes incertae sedis</taxon>
        <taxon>Botryosphaeriales</taxon>
        <taxon>Phyllostictaceae</taxon>
        <taxon>Phyllosticta</taxon>
    </lineage>
</organism>
<dbReference type="InterPro" id="IPR011006">
    <property type="entry name" value="CheY-like_superfamily"/>
</dbReference>